<name>A0AAV3V7V7_9ALTE</name>
<proteinExistence type="predicted"/>
<comment type="caution">
    <text evidence="1">The sequence shown here is derived from an EMBL/GenBank/DDBJ whole genome shotgun (WGS) entry which is preliminary data.</text>
</comment>
<dbReference type="Proteomes" id="UP000006320">
    <property type="component" value="Unassembled WGS sequence"/>
</dbReference>
<evidence type="ECO:0000313" key="1">
    <source>
        <dbReference type="EMBL" id="GAC12642.1"/>
    </source>
</evidence>
<dbReference type="EMBL" id="BAEM01000063">
    <property type="protein sequence ID" value="GAC12642.1"/>
    <property type="molecule type" value="Genomic_DNA"/>
</dbReference>
<reference evidence="1 2" key="1">
    <citation type="journal article" date="2017" name="Antonie Van Leeuwenhoek">
        <title>Rhizobium rhizosphaerae sp. nov., a novel species isolated from rice rhizosphere.</title>
        <authorList>
            <person name="Zhao J.J."/>
            <person name="Zhang J."/>
            <person name="Zhang R.J."/>
            <person name="Zhang C.W."/>
            <person name="Yin H.Q."/>
            <person name="Zhang X.X."/>
        </authorList>
    </citation>
    <scope>NUCLEOTIDE SEQUENCE [LARGE SCALE GENOMIC DNA]</scope>
    <source>
        <strain evidence="1 2">S18K6</strain>
    </source>
</reference>
<organism evidence="1 2">
    <name type="scientific">Paraglaciecola chathamensis S18K6</name>
    <dbReference type="NCBI Taxonomy" id="1127672"/>
    <lineage>
        <taxon>Bacteria</taxon>
        <taxon>Pseudomonadati</taxon>
        <taxon>Pseudomonadota</taxon>
        <taxon>Gammaproteobacteria</taxon>
        <taxon>Alteromonadales</taxon>
        <taxon>Alteromonadaceae</taxon>
        <taxon>Paraglaciecola</taxon>
    </lineage>
</organism>
<gene>
    <name evidence="1" type="ORF">GCHA_4725</name>
</gene>
<protein>
    <submittedName>
        <fullName evidence="1">Uncharacterized protein</fullName>
    </submittedName>
</protein>
<accession>A0AAV3V7V7</accession>
<evidence type="ECO:0000313" key="2">
    <source>
        <dbReference type="Proteomes" id="UP000006320"/>
    </source>
</evidence>
<dbReference type="AlphaFoldDB" id="A0AAV3V7V7"/>
<sequence length="44" mass="5188">MTIIKLLIQSCSQAPFENGMFCQQRKLAIVFRLKFRVDFTFSKC</sequence>